<comment type="catalytic activity">
    <reaction evidence="9">
        <text>ATP + H2O = ADP + phosphate + H(+)</text>
        <dbReference type="Rhea" id="RHEA:13065"/>
        <dbReference type="ChEBI" id="CHEBI:15377"/>
        <dbReference type="ChEBI" id="CHEBI:15378"/>
        <dbReference type="ChEBI" id="CHEBI:30616"/>
        <dbReference type="ChEBI" id="CHEBI:43474"/>
        <dbReference type="ChEBI" id="CHEBI:456216"/>
        <dbReference type="EC" id="3.6.4.13"/>
    </reaction>
</comment>
<evidence type="ECO:0000256" key="4">
    <source>
        <dbReference type="ARBA" id="ARBA00022801"/>
    </source>
</evidence>
<dbReference type="SMART" id="SM00490">
    <property type="entry name" value="HELICc"/>
    <property type="match status" value="1"/>
</dbReference>
<name>A0A9W7SKW8_9PEZI</name>
<dbReference type="PANTHER" id="PTHR24031">
    <property type="entry name" value="RNA HELICASE"/>
    <property type="match status" value="1"/>
</dbReference>
<feature type="domain" description="Helicase C-terminal" evidence="12">
    <location>
        <begin position="802"/>
        <end position="949"/>
    </location>
</feature>
<evidence type="ECO:0000256" key="8">
    <source>
        <dbReference type="PROSITE-ProRule" id="PRU00552"/>
    </source>
</evidence>
<evidence type="ECO:0000256" key="9">
    <source>
        <dbReference type="RuleBase" id="RU365068"/>
    </source>
</evidence>
<evidence type="ECO:0000313" key="15">
    <source>
        <dbReference type="Proteomes" id="UP001138500"/>
    </source>
</evidence>
<comment type="domain">
    <text evidence="9">The Q motif is unique to and characteristic of the DEAD box family of RNA helicases and controls ATP binding and hydrolysis.</text>
</comment>
<evidence type="ECO:0000259" key="13">
    <source>
        <dbReference type="PROSITE" id="PS51195"/>
    </source>
</evidence>
<feature type="compositionally biased region" description="Basic and acidic residues" evidence="10">
    <location>
        <begin position="181"/>
        <end position="196"/>
    </location>
</feature>
<proteinExistence type="inferred from homology"/>
<keyword evidence="2" id="KW-0698">rRNA processing</keyword>
<feature type="short sequence motif" description="Q motif" evidence="8">
    <location>
        <begin position="355"/>
        <end position="383"/>
    </location>
</feature>
<dbReference type="InterPro" id="IPR001650">
    <property type="entry name" value="Helicase_C-like"/>
</dbReference>
<dbReference type="GO" id="GO:0003724">
    <property type="term" value="F:RNA helicase activity"/>
    <property type="evidence" value="ECO:0007669"/>
    <property type="project" value="UniProtKB-EC"/>
</dbReference>
<dbReference type="EMBL" id="RIBY02002311">
    <property type="protein sequence ID" value="KAH9819880.1"/>
    <property type="molecule type" value="Genomic_DNA"/>
</dbReference>
<dbReference type="GO" id="GO:0003723">
    <property type="term" value="F:RNA binding"/>
    <property type="evidence" value="ECO:0007669"/>
    <property type="project" value="UniProtKB-UniRule"/>
</dbReference>
<dbReference type="Proteomes" id="UP001138500">
    <property type="component" value="Unassembled WGS sequence"/>
</dbReference>
<keyword evidence="6 9" id="KW-0067">ATP-binding</keyword>
<feature type="compositionally biased region" description="Low complexity" evidence="10">
    <location>
        <begin position="143"/>
        <end position="153"/>
    </location>
</feature>
<reference evidence="14 15" key="2">
    <citation type="journal article" date="2021" name="Curr. Genet.">
        <title>Genetic response to nitrogen starvation in the aggressive Eucalyptus foliar pathogen Teratosphaeria destructans.</title>
        <authorList>
            <person name="Havenga M."/>
            <person name="Wingfield B.D."/>
            <person name="Wingfield M.J."/>
            <person name="Dreyer L.L."/>
            <person name="Roets F."/>
            <person name="Aylward J."/>
        </authorList>
    </citation>
    <scope>NUCLEOTIDE SEQUENCE [LARGE SCALE GENOMIC DNA]</scope>
    <source>
        <strain evidence="14">CMW44962</strain>
    </source>
</reference>
<keyword evidence="7 9" id="KW-0694">RNA-binding</keyword>
<gene>
    <name evidence="14" type="ORF">Tdes44962_MAKER00869</name>
</gene>
<feature type="domain" description="Helicase ATP-binding" evidence="11">
    <location>
        <begin position="401"/>
        <end position="665"/>
    </location>
</feature>
<dbReference type="PROSITE" id="PS51195">
    <property type="entry name" value="Q_MOTIF"/>
    <property type="match status" value="1"/>
</dbReference>
<evidence type="ECO:0000259" key="12">
    <source>
        <dbReference type="PROSITE" id="PS51194"/>
    </source>
</evidence>
<evidence type="ECO:0000256" key="7">
    <source>
        <dbReference type="ARBA" id="ARBA00022884"/>
    </source>
</evidence>
<organism evidence="14 15">
    <name type="scientific">Teratosphaeria destructans</name>
    <dbReference type="NCBI Taxonomy" id="418781"/>
    <lineage>
        <taxon>Eukaryota</taxon>
        <taxon>Fungi</taxon>
        <taxon>Dikarya</taxon>
        <taxon>Ascomycota</taxon>
        <taxon>Pezizomycotina</taxon>
        <taxon>Dothideomycetes</taxon>
        <taxon>Dothideomycetidae</taxon>
        <taxon>Mycosphaerellales</taxon>
        <taxon>Teratosphaeriaceae</taxon>
        <taxon>Teratosphaeria</taxon>
    </lineage>
</organism>
<dbReference type="Pfam" id="PF00270">
    <property type="entry name" value="DEAD"/>
    <property type="match status" value="2"/>
</dbReference>
<keyword evidence="5 9" id="KW-0347">Helicase</keyword>
<dbReference type="InterPro" id="IPR014014">
    <property type="entry name" value="RNA_helicase_DEAD_Q_motif"/>
</dbReference>
<dbReference type="InterPro" id="IPR014001">
    <property type="entry name" value="Helicase_ATP-bd"/>
</dbReference>
<evidence type="ECO:0000256" key="6">
    <source>
        <dbReference type="ARBA" id="ARBA00022840"/>
    </source>
</evidence>
<dbReference type="CDD" id="cd18787">
    <property type="entry name" value="SF2_C_DEAD"/>
    <property type="match status" value="1"/>
</dbReference>
<feature type="compositionally biased region" description="Basic and acidic residues" evidence="10">
    <location>
        <begin position="118"/>
        <end position="134"/>
    </location>
</feature>
<keyword evidence="4 9" id="KW-0378">Hydrolase</keyword>
<dbReference type="EC" id="3.6.4.13" evidence="9"/>
<evidence type="ECO:0000256" key="3">
    <source>
        <dbReference type="ARBA" id="ARBA00022741"/>
    </source>
</evidence>
<dbReference type="SUPFAM" id="SSF52540">
    <property type="entry name" value="P-loop containing nucleoside triphosphate hydrolases"/>
    <property type="match status" value="2"/>
</dbReference>
<comment type="function">
    <text evidence="9">RNA helicase.</text>
</comment>
<keyword evidence="15" id="KW-1185">Reference proteome</keyword>
<dbReference type="PROSITE" id="PS00039">
    <property type="entry name" value="DEAD_ATP_HELICASE"/>
    <property type="match status" value="1"/>
</dbReference>
<comment type="caution">
    <text evidence="14">The sequence shown here is derived from an EMBL/GenBank/DDBJ whole genome shotgun (WGS) entry which is preliminary data.</text>
</comment>
<feature type="compositionally biased region" description="Low complexity" evidence="10">
    <location>
        <begin position="763"/>
        <end position="784"/>
    </location>
</feature>
<dbReference type="PROSITE" id="PS51192">
    <property type="entry name" value="HELICASE_ATP_BIND_1"/>
    <property type="match status" value="1"/>
</dbReference>
<comment type="similarity">
    <text evidence="9">Belongs to the DEAD box helicase family.</text>
</comment>
<dbReference type="CDD" id="cd17956">
    <property type="entry name" value="DEADc_DDX51"/>
    <property type="match status" value="1"/>
</dbReference>
<evidence type="ECO:0000256" key="2">
    <source>
        <dbReference type="ARBA" id="ARBA00022552"/>
    </source>
</evidence>
<evidence type="ECO:0000256" key="1">
    <source>
        <dbReference type="ARBA" id="ARBA00004604"/>
    </source>
</evidence>
<dbReference type="AlphaFoldDB" id="A0A9W7SKW8"/>
<comment type="subcellular location">
    <subcellularLocation>
        <location evidence="1">Nucleus</location>
        <location evidence="1">Nucleolus</location>
    </subcellularLocation>
</comment>
<evidence type="ECO:0000313" key="14">
    <source>
        <dbReference type="EMBL" id="KAH9819880.1"/>
    </source>
</evidence>
<dbReference type="Gene3D" id="3.40.50.300">
    <property type="entry name" value="P-loop containing nucleotide triphosphate hydrolases"/>
    <property type="match status" value="2"/>
</dbReference>
<feature type="compositionally biased region" description="Low complexity" evidence="10">
    <location>
        <begin position="14"/>
        <end position="24"/>
    </location>
</feature>
<evidence type="ECO:0000259" key="11">
    <source>
        <dbReference type="PROSITE" id="PS51192"/>
    </source>
</evidence>
<keyword evidence="3 9" id="KW-0547">Nucleotide-binding</keyword>
<dbReference type="InterPro" id="IPR000629">
    <property type="entry name" value="RNA-helicase_DEAD-box_CS"/>
</dbReference>
<dbReference type="GO" id="GO:0006364">
    <property type="term" value="P:rRNA processing"/>
    <property type="evidence" value="ECO:0007669"/>
    <property type="project" value="UniProtKB-KW"/>
</dbReference>
<dbReference type="InterPro" id="IPR011545">
    <property type="entry name" value="DEAD/DEAH_box_helicase_dom"/>
</dbReference>
<evidence type="ECO:0000256" key="10">
    <source>
        <dbReference type="SAM" id="MobiDB-lite"/>
    </source>
</evidence>
<dbReference type="Pfam" id="PF00271">
    <property type="entry name" value="Helicase_C"/>
    <property type="match status" value="1"/>
</dbReference>
<evidence type="ECO:0000256" key="5">
    <source>
        <dbReference type="ARBA" id="ARBA00022806"/>
    </source>
</evidence>
<feature type="region of interest" description="Disordered" evidence="10">
    <location>
        <begin position="1"/>
        <end position="282"/>
    </location>
</feature>
<dbReference type="GO" id="GO:0005730">
    <property type="term" value="C:nucleolus"/>
    <property type="evidence" value="ECO:0007669"/>
    <property type="project" value="UniProtKB-SubCell"/>
</dbReference>
<sequence>MPPLYKRFIPPKPAAAASTPAHVAVKPSVPAATLPHDAPAKRKRERSSEEMAERKAKKLRKKGHDVPAVTDVMTHVQEDKEGATTIKQEVPGQAGTTPKPEPSGEFAHVKSDKKRHKLEKEARKARKAAERSAKGEGPGPGQGQVPVGSPVHVTQAGATTGEDVADVNGPVEAPVAGLESAEVKKRKERRKERTDSVEGEVQESGGVTNAKPDKKQRRRKARDAEDDGDSVPAVAGQEGAPAEDTPAKTGPKKRRHKLEAVLQDQPVAETPDGGGDHHLRKHGGVWSKFQTSIHRTQQQPLDEPTAASPVEKPILRDLEPIPLPEKDPTPEFVPDAAAIPTWLARPHIVSAERHAPFDQLNLDPTTVKHLSALGFKDALPVQQALVPLLLPPGLPGATFVHGTDPVLPDLAVSAATGSGKTLAYLLPMIEALKQAGGSLGRLRGLIVVPTRELVVQVAAVAESLAKGSPVTVGMATATGKLKDEQDKLIRRSQKHDPESYAKLMKRAHRRNYPPVDDDEFDDYLDELERDDGKDEQRLDDAVHCLIDHVPTYHSTVDILVCTPGRLLEHIGSTLGFTLSYLEWLVLDEADKLLDQQYDGFLEIINAEISRPRGPDEQDGRERYLRAQHVWDEQRERRVRKVVLSATMTRDISKLSGLELFRPRMVVVRGKAGEVVAGAEQAEAVDGVKQDGETFELPRGLVEYCVPVGDGSEKPLYLVKLLEDRIMPAASAVETAKSIPTKTMDDEHSDSVSSSDSDSDSDSNSDLTDSSSDTSISDRSTSSSSPTISPTQEPPIHPSRAALLAPNPSTTPPPTILIFTSSTESALRLAHLLQRLKPQWEPYISTLTKTHPPRQPRQPSHPTITISTDRAARGLDRRTTHVLQYDVPRSLTSYVHRVGRTARAGRAGEAWTLYSHREARWFLHTVVAPGCAVRRARGVEKVRVVVEEGEGSLRGVFERVLEGMRGAVFGNVGGGR</sequence>
<dbReference type="InterPro" id="IPR027417">
    <property type="entry name" value="P-loop_NTPase"/>
</dbReference>
<feature type="region of interest" description="Disordered" evidence="10">
    <location>
        <begin position="734"/>
        <end position="816"/>
    </location>
</feature>
<dbReference type="OrthoDB" id="3370at2759"/>
<dbReference type="PROSITE" id="PS51194">
    <property type="entry name" value="HELICASE_CTER"/>
    <property type="match status" value="1"/>
</dbReference>
<dbReference type="GO" id="GO:0005524">
    <property type="term" value="F:ATP binding"/>
    <property type="evidence" value="ECO:0007669"/>
    <property type="project" value="UniProtKB-UniRule"/>
</dbReference>
<feature type="domain" description="DEAD-box RNA helicase Q" evidence="13">
    <location>
        <begin position="355"/>
        <end position="383"/>
    </location>
</feature>
<reference evidence="14 15" key="1">
    <citation type="journal article" date="2018" name="IMA Fungus">
        <title>IMA Genome-F 10: Nine draft genome sequences of Claviceps purpurea s.lat., including C. arundinis, C. humidiphila, and C. cf. spartinae, pseudomolecules for the pitch canker pathogen Fusarium circinatum, draft genome of Davidsoniella eucalypti, Grosmannia galeiformis, Quambalaria eucalypti, and Teratosphaeria destructans.</title>
        <authorList>
            <person name="Wingfield B.D."/>
            <person name="Liu M."/>
            <person name="Nguyen H.D."/>
            <person name="Lane F.A."/>
            <person name="Morgan S.W."/>
            <person name="De Vos L."/>
            <person name="Wilken P.M."/>
            <person name="Duong T.A."/>
            <person name="Aylward J."/>
            <person name="Coetzee M.P."/>
            <person name="Dadej K."/>
            <person name="De Beer Z.W."/>
            <person name="Findlay W."/>
            <person name="Havenga M."/>
            <person name="Kolarik M."/>
            <person name="Menzies J.G."/>
            <person name="Naidoo K."/>
            <person name="Pochopski O."/>
            <person name="Shoukouhi P."/>
            <person name="Santana Q.C."/>
            <person name="Seifert K.A."/>
            <person name="Soal N."/>
            <person name="Steenkamp E.T."/>
            <person name="Tatham C.T."/>
            <person name="van der Nest M.A."/>
            <person name="Wingfield M.J."/>
        </authorList>
    </citation>
    <scope>NUCLEOTIDE SEQUENCE [LARGE SCALE GENOMIC DNA]</scope>
    <source>
        <strain evidence="14">CMW44962</strain>
    </source>
</reference>
<protein>
    <recommendedName>
        <fullName evidence="9">ATP-dependent RNA helicase</fullName>
        <ecNumber evidence="9">3.6.4.13</ecNumber>
    </recommendedName>
</protein>
<dbReference type="GO" id="GO:0016787">
    <property type="term" value="F:hydrolase activity"/>
    <property type="evidence" value="ECO:0007669"/>
    <property type="project" value="UniProtKB-KW"/>
</dbReference>
<dbReference type="SMART" id="SM00487">
    <property type="entry name" value="DEXDc"/>
    <property type="match status" value="1"/>
</dbReference>
<accession>A0A9W7SKW8</accession>